<feature type="chain" id="PRO_5005268095" evidence="4">
    <location>
        <begin position="22"/>
        <end position="432"/>
    </location>
</feature>
<evidence type="ECO:0000259" key="5">
    <source>
        <dbReference type="Pfam" id="PF09375"/>
    </source>
</evidence>
<keyword evidence="2 4" id="KW-0732">Signal</keyword>
<reference evidence="7 8" key="1">
    <citation type="submission" date="2015-09" db="EMBL/GenBank/DDBJ databases">
        <authorList>
            <person name="Jackson K.R."/>
            <person name="Lunt B.L."/>
            <person name="Fisher J.N.B."/>
            <person name="Gardner A.V."/>
            <person name="Bailey M.E."/>
            <person name="Deus L.M."/>
            <person name="Earl A.S."/>
            <person name="Gibby P.D."/>
            <person name="Hartmann K.A."/>
            <person name="Liu J.E."/>
            <person name="Manci A.M."/>
            <person name="Nielsen D.A."/>
            <person name="Solomon M.B."/>
            <person name="Breakwell D.P."/>
            <person name="Burnett S.H."/>
            <person name="Grose J.H."/>
        </authorList>
    </citation>
    <scope>NUCLEOTIDE SEQUENCE [LARGE SCALE GENOMIC DNA]</scope>
    <source>
        <strain evidence="7 8">2789STDY5608636</strain>
    </source>
</reference>
<dbReference type="Proteomes" id="UP000053096">
    <property type="component" value="Unassembled WGS sequence"/>
</dbReference>
<dbReference type="Pfam" id="PF09375">
    <property type="entry name" value="Peptidase_M75"/>
    <property type="match status" value="1"/>
</dbReference>
<keyword evidence="9" id="KW-1185">Reference proteome</keyword>
<dbReference type="OrthoDB" id="9764688at2"/>
<protein>
    <submittedName>
        <fullName evidence="6">Peptidase</fullName>
    </submittedName>
    <submittedName>
        <fullName evidence="7">Uncharacterized iron-regulated protein</fullName>
    </submittedName>
</protein>
<evidence type="ECO:0000313" key="9">
    <source>
        <dbReference type="Proteomes" id="UP000092950"/>
    </source>
</evidence>
<evidence type="ECO:0000313" key="7">
    <source>
        <dbReference type="EMBL" id="CUI97945.1"/>
    </source>
</evidence>
<name>A0A0J6BSV8_9BORD</name>
<dbReference type="InterPro" id="IPR038352">
    <property type="entry name" value="Imelysin_sf"/>
</dbReference>
<proteinExistence type="predicted"/>
<evidence type="ECO:0000313" key="6">
    <source>
        <dbReference type="EMBL" id="ANY17189.1"/>
    </source>
</evidence>
<sequence length="432" mass="46562">MRKLLQGMLLVAAVAAGGAQAAVEPKAVVKTYADIAAAGYKDSLSTAQALQQAVDALIAQPSPATLAAARQAWIAARVPYQQTEAFRFGNPIVDDWEGRVNAWPLDEGLIDYVDASYGTESDENAFYAVNVIANAKISVGGKTIDASRITPELLSEVLHEADGNEANVATGYHAIEFLLWGQDLNGSGPAPKDRAGTPQERHAGNRPHTDFDPKQCTGGHCERRVEFLKAVTQLLVDDLKEMAGQWAEQGAARQAVEEDPKAGLVAMLTGLGSLSYGELAGERMKLGLMLHDPEEEHDCFSDNTHNSHYYNQIGIRNVYLGSYTRPDGSQVQGASLSSLVKEKDAKLDAEVRAKLDATVAAMQAMRDRAEKVETYDQMIAEGNKEGNAVVQAAIDRLIDQTRSLERVIALLELGDVAIEGSDSLDQPDAVFK</sequence>
<reference evidence="6 9" key="2">
    <citation type="submission" date="2016-07" db="EMBL/GenBank/DDBJ databases">
        <title>Complete genome sequences of Bordetella pseudohinzii.</title>
        <authorList>
            <person name="Spilker T."/>
            <person name="Darrah R."/>
            <person name="LiPuma J.J."/>
        </authorList>
    </citation>
    <scope>NUCLEOTIDE SEQUENCE [LARGE SCALE GENOMIC DNA]</scope>
    <source>
        <strain evidence="6 9">HI4681</strain>
    </source>
</reference>
<feature type="signal peptide" evidence="4">
    <location>
        <begin position="1"/>
        <end position="21"/>
    </location>
</feature>
<dbReference type="EMBL" id="CYTV01000009">
    <property type="protein sequence ID" value="CUI97945.1"/>
    <property type="molecule type" value="Genomic_DNA"/>
</dbReference>
<evidence type="ECO:0000256" key="4">
    <source>
        <dbReference type="SAM" id="SignalP"/>
    </source>
</evidence>
<organism evidence="7 8">
    <name type="scientific">Bordetella pseudohinzii</name>
    <dbReference type="NCBI Taxonomy" id="1331258"/>
    <lineage>
        <taxon>Bacteria</taxon>
        <taxon>Pseudomonadati</taxon>
        <taxon>Pseudomonadota</taxon>
        <taxon>Betaproteobacteria</taxon>
        <taxon>Burkholderiales</taxon>
        <taxon>Alcaligenaceae</taxon>
        <taxon>Bordetella</taxon>
    </lineage>
</organism>
<comment type="subcellular location">
    <subcellularLocation>
        <location evidence="1">Cell envelope</location>
    </subcellularLocation>
</comment>
<dbReference type="CDD" id="cd14657">
    <property type="entry name" value="Imelysin_IrpA-like"/>
    <property type="match status" value="1"/>
</dbReference>
<dbReference type="EMBL" id="CP016440">
    <property type="protein sequence ID" value="ANY17189.1"/>
    <property type="molecule type" value="Genomic_DNA"/>
</dbReference>
<accession>A0A0M9IF80</accession>
<evidence type="ECO:0000256" key="2">
    <source>
        <dbReference type="ARBA" id="ARBA00022729"/>
    </source>
</evidence>
<dbReference type="Gene3D" id="1.20.1420.20">
    <property type="entry name" value="M75 peptidase, HXXE motif"/>
    <property type="match status" value="1"/>
</dbReference>
<evidence type="ECO:0000256" key="1">
    <source>
        <dbReference type="ARBA" id="ARBA00004196"/>
    </source>
</evidence>
<dbReference type="AlphaFoldDB" id="A0A0J6BSV8"/>
<feature type="compositionally biased region" description="Basic and acidic residues" evidence="3">
    <location>
        <begin position="191"/>
        <end position="213"/>
    </location>
</feature>
<dbReference type="RefSeq" id="WP_043214307.1">
    <property type="nucleotide sequence ID" value="NZ_CAJGUP010000009.1"/>
</dbReference>
<accession>A0A0J6BSV8</accession>
<dbReference type="KEGG" id="bpdz:BBN53_15690"/>
<feature type="region of interest" description="Disordered" evidence="3">
    <location>
        <begin position="187"/>
        <end position="215"/>
    </location>
</feature>
<gene>
    <name evidence="6" type="ORF">BBN53_15690</name>
    <name evidence="7" type="ORF">ERS370011_03164</name>
</gene>
<dbReference type="Proteomes" id="UP000092950">
    <property type="component" value="Chromosome"/>
</dbReference>
<dbReference type="InterPro" id="IPR018976">
    <property type="entry name" value="Imelysin-like"/>
</dbReference>
<evidence type="ECO:0000313" key="8">
    <source>
        <dbReference type="Proteomes" id="UP000053096"/>
    </source>
</evidence>
<feature type="domain" description="Imelysin-like" evidence="5">
    <location>
        <begin position="36"/>
        <end position="404"/>
    </location>
</feature>
<evidence type="ECO:0000256" key="3">
    <source>
        <dbReference type="SAM" id="MobiDB-lite"/>
    </source>
</evidence>
<dbReference type="GO" id="GO:0030313">
    <property type="term" value="C:cell envelope"/>
    <property type="evidence" value="ECO:0007669"/>
    <property type="project" value="UniProtKB-SubCell"/>
</dbReference>